<dbReference type="SUPFAM" id="SSF56784">
    <property type="entry name" value="HAD-like"/>
    <property type="match status" value="1"/>
</dbReference>
<dbReference type="PANTHER" id="PTHR19288">
    <property type="entry name" value="4-NITROPHENYLPHOSPHATASE-RELATED"/>
    <property type="match status" value="1"/>
</dbReference>
<organism evidence="1">
    <name type="scientific">uncultured organism</name>
    <dbReference type="NCBI Taxonomy" id="155900"/>
    <lineage>
        <taxon>unclassified sequences</taxon>
        <taxon>environmental samples</taxon>
    </lineage>
</organism>
<reference evidence="1" key="1">
    <citation type="submission" date="2019-06" db="EMBL/GenBank/DDBJ databases">
        <authorList>
            <person name="Murdoch R.W."/>
            <person name="Fathepure B."/>
        </authorList>
    </citation>
    <scope>NUCLEOTIDE SEQUENCE</scope>
</reference>
<dbReference type="Gene3D" id="3.40.50.1000">
    <property type="entry name" value="HAD superfamily/HAD-like"/>
    <property type="match status" value="2"/>
</dbReference>
<dbReference type="InterPro" id="IPR036412">
    <property type="entry name" value="HAD-like_sf"/>
</dbReference>
<accession>A0A5B8R9M6</accession>
<dbReference type="Pfam" id="PF13344">
    <property type="entry name" value="Hydrolase_6"/>
    <property type="match status" value="1"/>
</dbReference>
<dbReference type="InterPro" id="IPR006439">
    <property type="entry name" value="HAD-SF_hydro_IA"/>
</dbReference>
<dbReference type="AlphaFoldDB" id="A0A5B8R9M6"/>
<dbReference type="GO" id="GO:0008253">
    <property type="term" value="F:5'-nucleotidase activity"/>
    <property type="evidence" value="ECO:0007669"/>
    <property type="project" value="UniProtKB-EC"/>
</dbReference>
<dbReference type="EC" id="3.1.3.5" evidence="1"/>
<gene>
    <name evidence="1" type="primary">nagD</name>
    <name evidence="1" type="ORF">KBTEX_01601</name>
</gene>
<proteinExistence type="predicted"/>
<dbReference type="InterPro" id="IPR006357">
    <property type="entry name" value="HAD-SF_hydro_IIA"/>
</dbReference>
<evidence type="ECO:0000313" key="1">
    <source>
        <dbReference type="EMBL" id="QEA05281.1"/>
    </source>
</evidence>
<dbReference type="Pfam" id="PF13242">
    <property type="entry name" value="Hydrolase_like"/>
    <property type="match status" value="1"/>
</dbReference>
<dbReference type="EMBL" id="MN079098">
    <property type="protein sequence ID" value="QEA05281.1"/>
    <property type="molecule type" value="Genomic_DNA"/>
</dbReference>
<keyword evidence="1" id="KW-0378">Hydrolase</keyword>
<dbReference type="PANTHER" id="PTHR19288:SF90">
    <property type="entry name" value="OS08G0542600 PROTEIN"/>
    <property type="match status" value="1"/>
</dbReference>
<dbReference type="InterPro" id="IPR023214">
    <property type="entry name" value="HAD_sf"/>
</dbReference>
<dbReference type="NCBIfam" id="TIGR01549">
    <property type="entry name" value="HAD-SF-IA-v1"/>
    <property type="match status" value="1"/>
</dbReference>
<name>A0A5B8R9M6_9ZZZZ</name>
<protein>
    <submittedName>
        <fullName evidence="1">Ribonucleotide monophosphatase NagD</fullName>
        <ecNumber evidence="1">3.1.3.5</ecNumber>
    </submittedName>
</protein>
<sequence length="274" mass="28505">MTATTTVDALLERYDAVLLDAYGVLVTGDGALPGAPALVGRLTREGRPWYVVTNAASHVPEHLAERFARLGVPVPAERIISSGAMLAHHLVSNGLAGRRCAVLGPAGSADYVRRGGGDVVALEDDFDVLCVCDEAGGDFLADAEAALSGVCRAVDTGRDVTLLLTNPDVIYPTAPGRFGFTAGALALLIQRGLELRYAAPPRFTPLGKPEPVMFRRALELAGTANAVMIGDQRHTDILGAHRAGIDNALVASGVASADAHDDLPAPDWLLAGLS</sequence>